<accession>A0A1I4MDK8</accession>
<keyword evidence="4" id="KW-1185">Reference proteome</keyword>
<proteinExistence type="predicted"/>
<gene>
    <name evidence="3" type="ORF">SAMN04490355_103252</name>
</gene>
<dbReference type="NCBIfam" id="TIGR00254">
    <property type="entry name" value="GGDEF"/>
    <property type="match status" value="1"/>
</dbReference>
<dbReference type="SUPFAM" id="SSF53850">
    <property type="entry name" value="Periplasmic binding protein-like II"/>
    <property type="match status" value="1"/>
</dbReference>
<dbReference type="InterPro" id="IPR001638">
    <property type="entry name" value="Solute-binding_3/MltF_N"/>
</dbReference>
<feature type="transmembrane region" description="Helical" evidence="1">
    <location>
        <begin position="307"/>
        <end position="326"/>
    </location>
</feature>
<dbReference type="Pfam" id="PF00990">
    <property type="entry name" value="GGDEF"/>
    <property type="match status" value="1"/>
</dbReference>
<keyword evidence="1" id="KW-0472">Membrane</keyword>
<dbReference type="InterPro" id="IPR050469">
    <property type="entry name" value="Diguanylate_Cyclase"/>
</dbReference>
<dbReference type="EMBL" id="FOTS01000032">
    <property type="protein sequence ID" value="SFM01279.1"/>
    <property type="molecule type" value="Genomic_DNA"/>
</dbReference>
<dbReference type="SMART" id="SM00062">
    <property type="entry name" value="PBPb"/>
    <property type="match status" value="1"/>
</dbReference>
<dbReference type="AlphaFoldDB" id="A0A1I4MDK8"/>
<dbReference type="Proteomes" id="UP000199520">
    <property type="component" value="Unassembled WGS sequence"/>
</dbReference>
<dbReference type="PROSITE" id="PS50887">
    <property type="entry name" value="GGDEF"/>
    <property type="match status" value="1"/>
</dbReference>
<dbReference type="SUPFAM" id="SSF55073">
    <property type="entry name" value="Nucleotide cyclase"/>
    <property type="match status" value="1"/>
</dbReference>
<feature type="domain" description="GGDEF" evidence="2">
    <location>
        <begin position="362"/>
        <end position="490"/>
    </location>
</feature>
<dbReference type="InterPro" id="IPR000160">
    <property type="entry name" value="GGDEF_dom"/>
</dbReference>
<keyword evidence="1" id="KW-1133">Transmembrane helix</keyword>
<keyword evidence="1" id="KW-0812">Transmembrane</keyword>
<sequence>MKYKRIIILLLTLFIICFVQFNNYSSYDEMTTPHKPMEISPSMYIDLTADEREFIHSLGVIQVVVDESFPPISYYDANKKEFVGISIEVLGILSKTIGFEYTIIQDETLSWADRLNLIRDNKALILCGASISDERKKYGYFTDTPYFEMNYALIGSINHHVRITDINDISKYKIGLIEGTSINEYILKFAYPQNIIYYKTFDDAFAALKKQEINLIPDNEASFIEKYFKGKLFDYEIVFSINGNVRKYAFFSPKTEEGKKLTTILTKGMKRIPLKKVANTYYEDKSIFAYYKDHVQQEQRISEIRNFFLLLLIGIFIIFINVTALMRKRNKELEFLSSTDYLTGLKNRTALFNDFSDLSKLTKAIVCYIDLDNFKIINDTFGHETGDMVLQSTAHRLKEFLPDANIYRMGGDEFLIIITSAAIFDGKSLLAHIENPIHDKQNIYQVSASIGYIDTSECKYSSLNEIINAADTAMLKAKTLGKNNIVKAPNLLP</sequence>
<reference evidence="4" key="1">
    <citation type="submission" date="2016-10" db="EMBL/GenBank/DDBJ databases">
        <authorList>
            <person name="Varghese N."/>
            <person name="Submissions S."/>
        </authorList>
    </citation>
    <scope>NUCLEOTIDE SEQUENCE [LARGE SCALE GENOMIC DNA]</scope>
    <source>
        <strain evidence="4">DSM 13327</strain>
    </source>
</reference>
<dbReference type="GO" id="GO:0043709">
    <property type="term" value="P:cell adhesion involved in single-species biofilm formation"/>
    <property type="evidence" value="ECO:0007669"/>
    <property type="project" value="TreeGrafter"/>
</dbReference>
<dbReference type="PANTHER" id="PTHR45138">
    <property type="entry name" value="REGULATORY COMPONENTS OF SENSORY TRANSDUCTION SYSTEM"/>
    <property type="match status" value="1"/>
</dbReference>
<dbReference type="STRING" id="1123291.SAMN04490355_103252"/>
<evidence type="ECO:0000259" key="2">
    <source>
        <dbReference type="PROSITE" id="PS50887"/>
    </source>
</evidence>
<dbReference type="CDD" id="cd01949">
    <property type="entry name" value="GGDEF"/>
    <property type="match status" value="1"/>
</dbReference>
<organism evidence="3 4">
    <name type="scientific">Pelosinus propionicus DSM 13327</name>
    <dbReference type="NCBI Taxonomy" id="1123291"/>
    <lineage>
        <taxon>Bacteria</taxon>
        <taxon>Bacillati</taxon>
        <taxon>Bacillota</taxon>
        <taxon>Negativicutes</taxon>
        <taxon>Selenomonadales</taxon>
        <taxon>Sporomusaceae</taxon>
        <taxon>Pelosinus</taxon>
    </lineage>
</organism>
<evidence type="ECO:0000256" key="1">
    <source>
        <dbReference type="SAM" id="Phobius"/>
    </source>
</evidence>
<dbReference type="SMART" id="SM00267">
    <property type="entry name" value="GGDEF"/>
    <property type="match status" value="1"/>
</dbReference>
<dbReference type="GO" id="GO:1902201">
    <property type="term" value="P:negative regulation of bacterial-type flagellum-dependent cell motility"/>
    <property type="evidence" value="ECO:0007669"/>
    <property type="project" value="TreeGrafter"/>
</dbReference>
<dbReference type="Pfam" id="PF00497">
    <property type="entry name" value="SBP_bac_3"/>
    <property type="match status" value="1"/>
</dbReference>
<evidence type="ECO:0000313" key="4">
    <source>
        <dbReference type="Proteomes" id="UP000199520"/>
    </source>
</evidence>
<evidence type="ECO:0000313" key="3">
    <source>
        <dbReference type="EMBL" id="SFM01279.1"/>
    </source>
</evidence>
<dbReference type="Gene3D" id="3.30.70.270">
    <property type="match status" value="1"/>
</dbReference>
<dbReference type="Gene3D" id="3.40.190.10">
    <property type="entry name" value="Periplasmic binding protein-like II"/>
    <property type="match status" value="2"/>
</dbReference>
<dbReference type="GO" id="GO:0005886">
    <property type="term" value="C:plasma membrane"/>
    <property type="evidence" value="ECO:0007669"/>
    <property type="project" value="TreeGrafter"/>
</dbReference>
<dbReference type="InterPro" id="IPR043128">
    <property type="entry name" value="Rev_trsase/Diguanyl_cyclase"/>
</dbReference>
<name>A0A1I4MDK8_9FIRM</name>
<dbReference type="GO" id="GO:0052621">
    <property type="term" value="F:diguanylate cyclase activity"/>
    <property type="evidence" value="ECO:0007669"/>
    <property type="project" value="TreeGrafter"/>
</dbReference>
<protein>
    <submittedName>
        <fullName evidence="3">Diguanylate cyclase (GGDEF) domain-containing protein</fullName>
    </submittedName>
</protein>
<dbReference type="InterPro" id="IPR029787">
    <property type="entry name" value="Nucleotide_cyclase"/>
</dbReference>
<dbReference type="PANTHER" id="PTHR45138:SF9">
    <property type="entry name" value="DIGUANYLATE CYCLASE DGCM-RELATED"/>
    <property type="match status" value="1"/>
</dbReference>
<dbReference type="OrthoDB" id="9810305at2"/>